<keyword evidence="1" id="KW-0732">Signal</keyword>
<dbReference type="STRING" id="375451.RD1_0870"/>
<sequence length="308" mass="34292">MRFWVISIFLALFAVTPGTPVAADKATYVDLARLGWNYQLRTTMIGRDMSIPIRIHGRDLAGASLCIVGEQPHPHSLATINAFRDLSEHVFGKPLTMRHAGNDASGCGSGRTVVLRLYSGHPPHRALSSDLSWMNQIYELGLPERRQYSVSSPAMAQTFFGRRGQGTHIMVKQPARARPGTLEAAFYKSILVEELFQSFTFGMDILLFDPNAGFQSKLQETPLRMDRLSWESSDFMRAMLRSNPAGLCAFDVFMMHAVAQTSVDQTVDPLFIDFIDREYEALLAQAEVTMADDRFAAVLAPGCQRSPI</sequence>
<evidence type="ECO:0000256" key="1">
    <source>
        <dbReference type="SAM" id="SignalP"/>
    </source>
</evidence>
<feature type="chain" id="PRO_5004184529" description="Lipoprotein" evidence="1">
    <location>
        <begin position="23"/>
        <end position="308"/>
    </location>
</feature>
<dbReference type="EMBL" id="CP000362">
    <property type="protein sequence ID" value="ABG30539.1"/>
    <property type="molecule type" value="Genomic_DNA"/>
</dbReference>
<dbReference type="eggNOG" id="ENOG502Z7U9">
    <property type="taxonomic scope" value="Bacteria"/>
</dbReference>
<dbReference type="HOGENOM" id="CLU_911316_0_0_5"/>
<reference evidence="2 3" key="1">
    <citation type="journal article" date="2007" name="J. Bacteriol.">
        <title>The complete genome sequence of Roseobacter denitrificans reveals a mixotrophic rather than photosynthetic metabolism.</title>
        <authorList>
            <person name="Swingley W.D."/>
            <person name="Sadekar S."/>
            <person name="Mastrian S.D."/>
            <person name="Matthies H.J."/>
            <person name="Hao J."/>
            <person name="Ramos H."/>
            <person name="Acharya C.R."/>
            <person name="Conrad A.L."/>
            <person name="Taylor H.L."/>
            <person name="Dejesa L.C."/>
            <person name="Shah M.K."/>
            <person name="O'huallachain M.E."/>
            <person name="Lince M.T."/>
            <person name="Blankenship R.E."/>
            <person name="Beatty J.T."/>
            <person name="Touchman J.W."/>
        </authorList>
    </citation>
    <scope>NUCLEOTIDE SEQUENCE [LARGE SCALE GENOMIC DNA]</scope>
    <source>
        <strain evidence="3">ATCC 33942 / OCh 114</strain>
    </source>
</reference>
<name>Q16BV4_ROSDO</name>
<evidence type="ECO:0000313" key="2">
    <source>
        <dbReference type="EMBL" id="ABG30539.1"/>
    </source>
</evidence>
<organism evidence="2 3">
    <name type="scientific">Roseobacter denitrificans (strain ATCC 33942 / OCh 114)</name>
    <name type="common">Erythrobacter sp. (strain OCh 114)</name>
    <name type="synonym">Roseobacter denitrificans</name>
    <dbReference type="NCBI Taxonomy" id="375451"/>
    <lineage>
        <taxon>Bacteria</taxon>
        <taxon>Pseudomonadati</taxon>
        <taxon>Pseudomonadota</taxon>
        <taxon>Alphaproteobacteria</taxon>
        <taxon>Rhodobacterales</taxon>
        <taxon>Roseobacteraceae</taxon>
        <taxon>Roseobacter</taxon>
    </lineage>
</organism>
<keyword evidence="3" id="KW-1185">Reference proteome</keyword>
<accession>Q16BV4</accession>
<feature type="signal peptide" evidence="1">
    <location>
        <begin position="1"/>
        <end position="22"/>
    </location>
</feature>
<gene>
    <name evidence="2" type="ordered locus">RD1_0870</name>
</gene>
<dbReference type="OrthoDB" id="7812761at2"/>
<proteinExistence type="predicted"/>
<protein>
    <recommendedName>
        <fullName evidence="4">Lipoprotein</fullName>
    </recommendedName>
</protein>
<dbReference type="KEGG" id="rde:RD1_0870"/>
<evidence type="ECO:0008006" key="4">
    <source>
        <dbReference type="Google" id="ProtNLM"/>
    </source>
</evidence>
<evidence type="ECO:0000313" key="3">
    <source>
        <dbReference type="Proteomes" id="UP000007029"/>
    </source>
</evidence>
<dbReference type="AlphaFoldDB" id="Q16BV4"/>
<dbReference type="RefSeq" id="WP_011567161.1">
    <property type="nucleotide sequence ID" value="NC_008209.1"/>
</dbReference>
<dbReference type="Proteomes" id="UP000007029">
    <property type="component" value="Chromosome"/>
</dbReference>